<proteinExistence type="predicted"/>
<evidence type="ECO:0000259" key="3">
    <source>
        <dbReference type="PROSITE" id="PS51371"/>
    </source>
</evidence>
<feature type="domain" description="CBS" evidence="3">
    <location>
        <begin position="81"/>
        <end position="136"/>
    </location>
</feature>
<evidence type="ECO:0000256" key="1">
    <source>
        <dbReference type="ARBA" id="ARBA00023122"/>
    </source>
</evidence>
<dbReference type="AlphaFoldDB" id="A0A498CGG3"/>
<gene>
    <name evidence="4" type="ORF">DFR31_1364</name>
</gene>
<dbReference type="Pfam" id="PF00571">
    <property type="entry name" value="CBS"/>
    <property type="match status" value="2"/>
</dbReference>
<dbReference type="CDD" id="cd04623">
    <property type="entry name" value="CBS_pair_bac_euk"/>
    <property type="match status" value="1"/>
</dbReference>
<dbReference type="PROSITE" id="PS51371">
    <property type="entry name" value="CBS"/>
    <property type="match status" value="2"/>
</dbReference>
<dbReference type="EMBL" id="RCDA01000001">
    <property type="protein sequence ID" value="RLK51428.1"/>
    <property type="molecule type" value="Genomic_DNA"/>
</dbReference>
<reference evidence="4 5" key="1">
    <citation type="submission" date="2018-10" db="EMBL/GenBank/DDBJ databases">
        <title>Genomic Encyclopedia of Type Strains, Phase IV (KMG-IV): sequencing the most valuable type-strain genomes for metagenomic binning, comparative biology and taxonomic classification.</title>
        <authorList>
            <person name="Goeker M."/>
        </authorList>
    </citation>
    <scope>NUCLEOTIDE SEQUENCE [LARGE SCALE GENOMIC DNA]</scope>
    <source>
        <strain evidence="4 5">DSM 12769</strain>
    </source>
</reference>
<evidence type="ECO:0000313" key="4">
    <source>
        <dbReference type="EMBL" id="RLK51428.1"/>
    </source>
</evidence>
<organism evidence="4 5">
    <name type="scientific">Alkalispirillum mobile</name>
    <dbReference type="NCBI Taxonomy" id="85925"/>
    <lineage>
        <taxon>Bacteria</taxon>
        <taxon>Pseudomonadati</taxon>
        <taxon>Pseudomonadota</taxon>
        <taxon>Gammaproteobacteria</taxon>
        <taxon>Chromatiales</taxon>
        <taxon>Ectothiorhodospiraceae</taxon>
        <taxon>Alkalispirillum</taxon>
    </lineage>
</organism>
<keyword evidence="5" id="KW-1185">Reference proteome</keyword>
<comment type="caution">
    <text evidence="4">The sequence shown here is derived from an EMBL/GenBank/DDBJ whole genome shotgun (WGS) entry which is preliminary data.</text>
</comment>
<dbReference type="RefSeq" id="WP_121441841.1">
    <property type="nucleotide sequence ID" value="NZ_RCDA01000001.1"/>
</dbReference>
<dbReference type="Proteomes" id="UP000275461">
    <property type="component" value="Unassembled WGS sequence"/>
</dbReference>
<dbReference type="SUPFAM" id="SSF54631">
    <property type="entry name" value="CBS-domain pair"/>
    <property type="match status" value="1"/>
</dbReference>
<evidence type="ECO:0000313" key="5">
    <source>
        <dbReference type="Proteomes" id="UP000275461"/>
    </source>
</evidence>
<accession>A0A498CGG3</accession>
<protein>
    <submittedName>
        <fullName evidence="4">CBS domain protein</fullName>
    </submittedName>
</protein>
<dbReference type="InterPro" id="IPR044725">
    <property type="entry name" value="CBSX3_CBS_dom"/>
</dbReference>
<feature type="domain" description="CBS" evidence="3">
    <location>
        <begin position="13"/>
        <end position="73"/>
    </location>
</feature>
<dbReference type="PANTHER" id="PTHR43080">
    <property type="entry name" value="CBS DOMAIN-CONTAINING PROTEIN CBSX3, MITOCHONDRIAL"/>
    <property type="match status" value="1"/>
</dbReference>
<keyword evidence="1 2" id="KW-0129">CBS domain</keyword>
<dbReference type="PANTHER" id="PTHR43080:SF2">
    <property type="entry name" value="CBS DOMAIN-CONTAINING PROTEIN"/>
    <property type="match status" value="1"/>
</dbReference>
<dbReference type="InterPro" id="IPR000644">
    <property type="entry name" value="CBS_dom"/>
</dbReference>
<name>A0A498CGG3_9GAMM</name>
<sequence length="152" mass="16738">METLLKYVLAEKAERLGDNLRTVTVDTPVAEAISTMCEANIGCVLVTEQGRLAGILAERDVMCRIGNTGKNPTDLKVGEVMNTKVLGVSPSITVEEALVQCTDRRVRHLPVVEDNKLLGLLSIGDLVRYVVKDKERTIADLVDYMFGHQIEI</sequence>
<dbReference type="Gene3D" id="3.10.580.10">
    <property type="entry name" value="CBS-domain"/>
    <property type="match status" value="1"/>
</dbReference>
<dbReference type="OrthoDB" id="9807125at2"/>
<dbReference type="InterPro" id="IPR051257">
    <property type="entry name" value="Diverse_CBS-Domain"/>
</dbReference>
<evidence type="ECO:0000256" key="2">
    <source>
        <dbReference type="PROSITE-ProRule" id="PRU00703"/>
    </source>
</evidence>
<dbReference type="InterPro" id="IPR046342">
    <property type="entry name" value="CBS_dom_sf"/>
</dbReference>
<dbReference type="SMART" id="SM00116">
    <property type="entry name" value="CBS"/>
    <property type="match status" value="2"/>
</dbReference>